<dbReference type="Gene3D" id="1.10.510.10">
    <property type="entry name" value="Transferase(Phosphotransferase) domain 1"/>
    <property type="match status" value="1"/>
</dbReference>
<dbReference type="Proteomes" id="UP000006727">
    <property type="component" value="Chromosome 8"/>
</dbReference>
<dbReference type="Gramene" id="Pp3c8_18940V3.1">
    <property type="protein sequence ID" value="Pp3c8_18940V3.1"/>
    <property type="gene ID" value="Pp3c8_18940"/>
</dbReference>
<evidence type="ECO:0000256" key="4">
    <source>
        <dbReference type="ARBA" id="ARBA00022777"/>
    </source>
</evidence>
<dbReference type="GO" id="GO:0005524">
    <property type="term" value="F:ATP binding"/>
    <property type="evidence" value="ECO:0007669"/>
    <property type="project" value="UniProtKB-KW"/>
</dbReference>
<proteinExistence type="predicted"/>
<dbReference type="PANTHER" id="PTHR22974:SF23">
    <property type="entry name" value="TOUSLED-LIKE KINASE, ISOFORM G"/>
    <property type="match status" value="1"/>
</dbReference>
<reference evidence="6 7" key="2">
    <citation type="journal article" date="2018" name="Plant J.">
        <title>The Physcomitrella patens chromosome-scale assembly reveals moss genome structure and evolution.</title>
        <authorList>
            <person name="Lang D."/>
            <person name="Ullrich K.K."/>
            <person name="Murat F."/>
            <person name="Fuchs J."/>
            <person name="Jenkins J."/>
            <person name="Haas F.B."/>
            <person name="Piednoel M."/>
            <person name="Gundlach H."/>
            <person name="Van Bel M."/>
            <person name="Meyberg R."/>
            <person name="Vives C."/>
            <person name="Morata J."/>
            <person name="Symeonidi A."/>
            <person name="Hiss M."/>
            <person name="Muchero W."/>
            <person name="Kamisugi Y."/>
            <person name="Saleh O."/>
            <person name="Blanc G."/>
            <person name="Decker E.L."/>
            <person name="van Gessel N."/>
            <person name="Grimwood J."/>
            <person name="Hayes R.D."/>
            <person name="Graham S.W."/>
            <person name="Gunter L.E."/>
            <person name="McDaniel S.F."/>
            <person name="Hoernstein S.N.W."/>
            <person name="Larsson A."/>
            <person name="Li F.W."/>
            <person name="Perroud P.F."/>
            <person name="Phillips J."/>
            <person name="Ranjan P."/>
            <person name="Rokshar D.S."/>
            <person name="Rothfels C.J."/>
            <person name="Schneider L."/>
            <person name="Shu S."/>
            <person name="Stevenson D.W."/>
            <person name="Thummler F."/>
            <person name="Tillich M."/>
            <person name="Villarreal Aguilar J.C."/>
            <person name="Widiez T."/>
            <person name="Wong G.K."/>
            <person name="Wymore A."/>
            <person name="Zhang Y."/>
            <person name="Zimmer A.D."/>
            <person name="Quatrano R.S."/>
            <person name="Mayer K.F.X."/>
            <person name="Goodstein D."/>
            <person name="Casacuberta J.M."/>
            <person name="Vandepoele K."/>
            <person name="Reski R."/>
            <person name="Cuming A.C."/>
            <person name="Tuskan G.A."/>
            <person name="Maumus F."/>
            <person name="Salse J."/>
            <person name="Schmutz J."/>
            <person name="Rensing S.A."/>
        </authorList>
    </citation>
    <scope>NUCLEOTIDE SEQUENCE [LARGE SCALE GENOMIC DNA]</scope>
    <source>
        <strain evidence="6 7">cv. Gransden 2004</strain>
    </source>
</reference>
<dbReference type="PANTHER" id="PTHR22974">
    <property type="entry name" value="MIXED LINEAGE PROTEIN KINASE"/>
    <property type="match status" value="1"/>
</dbReference>
<evidence type="ECO:0000256" key="2">
    <source>
        <dbReference type="ARBA" id="ARBA00022679"/>
    </source>
</evidence>
<accession>A0A7I4FUS4</accession>
<keyword evidence="1" id="KW-0723">Serine/threonine-protein kinase</keyword>
<keyword evidence="3" id="KW-0547">Nucleotide-binding</keyword>
<sequence>QDSNRLGNANGKDGTGFDLVDYRHVACKIRGVVKITDFGLGKIIKEEPEPQRMELMSQVAEFYCEPMTMVQFLGVINRNSGAQQFAYSSVGEVDKSSALVSGRCEMIFGNRPSGHNQCQEQLMRKDTRVNAAKVEFPARTFVSLELIVIQIRILKRCLTHDEVDRPDPLTAVQYTYLSSMKKKLQHAVINFTSTKLQWMS</sequence>
<evidence type="ECO:0000313" key="7">
    <source>
        <dbReference type="Proteomes" id="UP000006727"/>
    </source>
</evidence>
<evidence type="ECO:0000256" key="1">
    <source>
        <dbReference type="ARBA" id="ARBA00022527"/>
    </source>
</evidence>
<dbReference type="InParanoid" id="A0A7I4FUS4"/>
<keyword evidence="5" id="KW-0067">ATP-binding</keyword>
<evidence type="ECO:0000256" key="3">
    <source>
        <dbReference type="ARBA" id="ARBA00022741"/>
    </source>
</evidence>
<reference evidence="6 7" key="1">
    <citation type="journal article" date="2008" name="Science">
        <title>The Physcomitrella genome reveals evolutionary insights into the conquest of land by plants.</title>
        <authorList>
            <person name="Rensing S."/>
            <person name="Lang D."/>
            <person name="Zimmer A."/>
            <person name="Terry A."/>
            <person name="Salamov A."/>
            <person name="Shapiro H."/>
            <person name="Nishiyama T."/>
            <person name="Perroud P.-F."/>
            <person name="Lindquist E."/>
            <person name="Kamisugi Y."/>
            <person name="Tanahashi T."/>
            <person name="Sakakibara K."/>
            <person name="Fujita T."/>
            <person name="Oishi K."/>
            <person name="Shin-I T."/>
            <person name="Kuroki Y."/>
            <person name="Toyoda A."/>
            <person name="Suzuki Y."/>
            <person name="Hashimoto A."/>
            <person name="Yamaguchi K."/>
            <person name="Sugano A."/>
            <person name="Kohara Y."/>
            <person name="Fujiyama A."/>
            <person name="Anterola A."/>
            <person name="Aoki S."/>
            <person name="Ashton N."/>
            <person name="Barbazuk W.B."/>
            <person name="Barker E."/>
            <person name="Bennetzen J."/>
            <person name="Bezanilla M."/>
            <person name="Blankenship R."/>
            <person name="Cho S.H."/>
            <person name="Dutcher S."/>
            <person name="Estelle M."/>
            <person name="Fawcett J.A."/>
            <person name="Gundlach H."/>
            <person name="Hanada K."/>
            <person name="Heyl A."/>
            <person name="Hicks K.A."/>
            <person name="Hugh J."/>
            <person name="Lohr M."/>
            <person name="Mayer K."/>
            <person name="Melkozernov A."/>
            <person name="Murata T."/>
            <person name="Nelson D."/>
            <person name="Pils B."/>
            <person name="Prigge M."/>
            <person name="Reiss B."/>
            <person name="Renner T."/>
            <person name="Rombauts S."/>
            <person name="Rushton P."/>
            <person name="Sanderfoot A."/>
            <person name="Schween G."/>
            <person name="Shiu S.-H."/>
            <person name="Stueber K."/>
            <person name="Theodoulou F.L."/>
            <person name="Tu H."/>
            <person name="Van de Peer Y."/>
            <person name="Verrier P.J."/>
            <person name="Waters E."/>
            <person name="Wood A."/>
            <person name="Yang L."/>
            <person name="Cove D."/>
            <person name="Cuming A."/>
            <person name="Hasebe M."/>
            <person name="Lucas S."/>
            <person name="Mishler D.B."/>
            <person name="Reski R."/>
            <person name="Grigoriev I."/>
            <person name="Quatrano R.S."/>
            <person name="Boore J.L."/>
        </authorList>
    </citation>
    <scope>NUCLEOTIDE SEQUENCE [LARGE SCALE GENOMIC DNA]</scope>
    <source>
        <strain evidence="6 7">cv. Gransden 2004</strain>
    </source>
</reference>
<keyword evidence="7" id="KW-1185">Reference proteome</keyword>
<dbReference type="EnsemblPlants" id="Pp3c8_18940V3.1">
    <property type="protein sequence ID" value="Pp3c8_18940V3.1"/>
    <property type="gene ID" value="Pp3c8_18940"/>
</dbReference>
<reference evidence="6" key="3">
    <citation type="submission" date="2020-12" db="UniProtKB">
        <authorList>
            <consortium name="EnsemblPlants"/>
        </authorList>
    </citation>
    <scope>IDENTIFICATION</scope>
</reference>
<name>A0A7I4FUS4_PHYPA</name>
<evidence type="ECO:0000313" key="6">
    <source>
        <dbReference type="EnsemblPlants" id="Pp3c8_18940V3.1"/>
    </source>
</evidence>
<evidence type="ECO:0000256" key="5">
    <source>
        <dbReference type="ARBA" id="ARBA00022840"/>
    </source>
</evidence>
<organism evidence="6 7">
    <name type="scientific">Physcomitrium patens</name>
    <name type="common">Spreading-leaved earth moss</name>
    <name type="synonym">Physcomitrella patens</name>
    <dbReference type="NCBI Taxonomy" id="3218"/>
    <lineage>
        <taxon>Eukaryota</taxon>
        <taxon>Viridiplantae</taxon>
        <taxon>Streptophyta</taxon>
        <taxon>Embryophyta</taxon>
        <taxon>Bryophyta</taxon>
        <taxon>Bryophytina</taxon>
        <taxon>Bryopsida</taxon>
        <taxon>Funariidae</taxon>
        <taxon>Funariales</taxon>
        <taxon>Funariaceae</taxon>
        <taxon>Physcomitrium</taxon>
    </lineage>
</organism>
<dbReference type="GO" id="GO:0004674">
    <property type="term" value="F:protein serine/threonine kinase activity"/>
    <property type="evidence" value="ECO:0007669"/>
    <property type="project" value="UniProtKB-KW"/>
</dbReference>
<evidence type="ECO:0008006" key="8">
    <source>
        <dbReference type="Google" id="ProtNLM"/>
    </source>
</evidence>
<dbReference type="EMBL" id="ABEU02000008">
    <property type="status" value="NOT_ANNOTATED_CDS"/>
    <property type="molecule type" value="Genomic_DNA"/>
</dbReference>
<keyword evidence="4" id="KW-0418">Kinase</keyword>
<dbReference type="AlphaFoldDB" id="A0A7I4FUS4"/>
<protein>
    <recommendedName>
        <fullName evidence="8">Protein kinase domain-containing protein</fullName>
    </recommendedName>
</protein>
<keyword evidence="2" id="KW-0808">Transferase</keyword>